<name>A0A5M3MJT0_CONPW</name>
<sequence length="129" mass="14730">MSLVLSQKHRQGVLLQDPLCSNVTRSSAKCGLCGYVVDTPDFALEPWFQHRRTCGRVREIYERNWWADPQFLDDLEALESYTTPPKSLPLWLERIATVLFSSRQASADEVDDHAQISSRLSFRCKGDVA</sequence>
<dbReference type="GeneID" id="19201089"/>
<keyword evidence="2" id="KW-1185">Reference proteome</keyword>
<organism evidence="1 2">
    <name type="scientific">Coniophora puteana (strain RWD-64-598)</name>
    <name type="common">Brown rot fungus</name>
    <dbReference type="NCBI Taxonomy" id="741705"/>
    <lineage>
        <taxon>Eukaryota</taxon>
        <taxon>Fungi</taxon>
        <taxon>Dikarya</taxon>
        <taxon>Basidiomycota</taxon>
        <taxon>Agaricomycotina</taxon>
        <taxon>Agaricomycetes</taxon>
        <taxon>Agaricomycetidae</taxon>
        <taxon>Boletales</taxon>
        <taxon>Coniophorineae</taxon>
        <taxon>Coniophoraceae</taxon>
        <taxon>Coniophora</taxon>
    </lineage>
</organism>
<evidence type="ECO:0000313" key="1">
    <source>
        <dbReference type="EMBL" id="EIW79489.1"/>
    </source>
</evidence>
<dbReference type="RefSeq" id="XP_007769891.1">
    <property type="nucleotide sequence ID" value="XM_007771701.1"/>
</dbReference>
<dbReference type="EMBL" id="JH711580">
    <property type="protein sequence ID" value="EIW79489.1"/>
    <property type="molecule type" value="Genomic_DNA"/>
</dbReference>
<dbReference type="AlphaFoldDB" id="A0A5M3MJT0"/>
<gene>
    <name evidence="1" type="ORF">CONPUDRAFT_137844</name>
</gene>
<reference evidence="2" key="1">
    <citation type="journal article" date="2012" name="Science">
        <title>The Paleozoic origin of enzymatic lignin decomposition reconstructed from 31 fungal genomes.</title>
        <authorList>
            <person name="Floudas D."/>
            <person name="Binder M."/>
            <person name="Riley R."/>
            <person name="Barry K."/>
            <person name="Blanchette R.A."/>
            <person name="Henrissat B."/>
            <person name="Martinez A.T."/>
            <person name="Otillar R."/>
            <person name="Spatafora J.W."/>
            <person name="Yadav J.S."/>
            <person name="Aerts A."/>
            <person name="Benoit I."/>
            <person name="Boyd A."/>
            <person name="Carlson A."/>
            <person name="Copeland A."/>
            <person name="Coutinho P.M."/>
            <person name="de Vries R.P."/>
            <person name="Ferreira P."/>
            <person name="Findley K."/>
            <person name="Foster B."/>
            <person name="Gaskell J."/>
            <person name="Glotzer D."/>
            <person name="Gorecki P."/>
            <person name="Heitman J."/>
            <person name="Hesse C."/>
            <person name="Hori C."/>
            <person name="Igarashi K."/>
            <person name="Jurgens J.A."/>
            <person name="Kallen N."/>
            <person name="Kersten P."/>
            <person name="Kohler A."/>
            <person name="Kuees U."/>
            <person name="Kumar T.K.A."/>
            <person name="Kuo A."/>
            <person name="LaButti K."/>
            <person name="Larrondo L.F."/>
            <person name="Lindquist E."/>
            <person name="Ling A."/>
            <person name="Lombard V."/>
            <person name="Lucas S."/>
            <person name="Lundell T."/>
            <person name="Martin R."/>
            <person name="McLaughlin D.J."/>
            <person name="Morgenstern I."/>
            <person name="Morin E."/>
            <person name="Murat C."/>
            <person name="Nagy L.G."/>
            <person name="Nolan M."/>
            <person name="Ohm R.A."/>
            <person name="Patyshakuliyeva A."/>
            <person name="Rokas A."/>
            <person name="Ruiz-Duenas F.J."/>
            <person name="Sabat G."/>
            <person name="Salamov A."/>
            <person name="Samejima M."/>
            <person name="Schmutz J."/>
            <person name="Slot J.C."/>
            <person name="St John F."/>
            <person name="Stenlid J."/>
            <person name="Sun H."/>
            <person name="Sun S."/>
            <person name="Syed K."/>
            <person name="Tsang A."/>
            <person name="Wiebenga A."/>
            <person name="Young D."/>
            <person name="Pisabarro A."/>
            <person name="Eastwood D.C."/>
            <person name="Martin F."/>
            <person name="Cullen D."/>
            <person name="Grigoriev I.V."/>
            <person name="Hibbett D.S."/>
        </authorList>
    </citation>
    <scope>NUCLEOTIDE SEQUENCE [LARGE SCALE GENOMIC DNA]</scope>
    <source>
        <strain evidence="2">RWD-64-598 SS2</strain>
    </source>
</reference>
<evidence type="ECO:0000313" key="2">
    <source>
        <dbReference type="Proteomes" id="UP000053558"/>
    </source>
</evidence>
<comment type="caution">
    <text evidence="1">The sequence shown here is derived from an EMBL/GenBank/DDBJ whole genome shotgun (WGS) entry which is preliminary data.</text>
</comment>
<accession>A0A5M3MJT0</accession>
<dbReference type="KEGG" id="cput:CONPUDRAFT_137844"/>
<dbReference type="Proteomes" id="UP000053558">
    <property type="component" value="Unassembled WGS sequence"/>
</dbReference>
<proteinExistence type="predicted"/>
<protein>
    <submittedName>
        <fullName evidence="1">Uncharacterized protein</fullName>
    </submittedName>
</protein>